<name>A0AB38DT45_9NEIS</name>
<dbReference type="Proteomes" id="UP000215033">
    <property type="component" value="Chromosome 1"/>
</dbReference>
<gene>
    <name evidence="1" type="ORF">SAMEA4504057_01953</name>
</gene>
<reference evidence="1 2" key="1">
    <citation type="submission" date="2017-06" db="EMBL/GenBank/DDBJ databases">
        <authorList>
            <consortium name="Pathogen Informatics"/>
        </authorList>
    </citation>
    <scope>NUCLEOTIDE SEQUENCE [LARGE SCALE GENOMIC DNA]</scope>
    <source>
        <strain evidence="1 2">NCTC12230</strain>
    </source>
</reference>
<dbReference type="AlphaFoldDB" id="A0AB38DT45"/>
<evidence type="ECO:0000313" key="1">
    <source>
        <dbReference type="EMBL" id="SNU80429.1"/>
    </source>
</evidence>
<dbReference type="EMBL" id="LT906434">
    <property type="protein sequence ID" value="SNU80429.1"/>
    <property type="molecule type" value="Genomic_DNA"/>
</dbReference>
<dbReference type="KEGG" id="nzo:SAMEA4504057_1953"/>
<protein>
    <submittedName>
        <fullName evidence="1">Uncharacterized protein</fullName>
    </submittedName>
</protein>
<accession>A0AB38DT45</accession>
<evidence type="ECO:0000313" key="2">
    <source>
        <dbReference type="Proteomes" id="UP000215033"/>
    </source>
</evidence>
<dbReference type="RefSeq" id="WP_095197878.1">
    <property type="nucleotide sequence ID" value="NZ_LT906434.1"/>
</dbReference>
<organism evidence="1 2">
    <name type="scientific">Neisseria zoodegmatis</name>
    <dbReference type="NCBI Taxonomy" id="326523"/>
    <lineage>
        <taxon>Bacteria</taxon>
        <taxon>Pseudomonadati</taxon>
        <taxon>Pseudomonadota</taxon>
        <taxon>Betaproteobacteria</taxon>
        <taxon>Neisseriales</taxon>
        <taxon>Neisseriaceae</taxon>
        <taxon>Neisseria</taxon>
    </lineage>
</organism>
<proteinExistence type="predicted"/>
<sequence length="172" mass="20845">MPHIEKALKKQFQPLELDSLGNKKFWFLLEDGQLLIYSPEYIEQLTWEGNNECKIHILKKIWLLLSIPSKQKISVFWVYRRCEDKEAFNQAADLKYLNPDISLEMMEVCKNSYIEKFFSNDFKINNELKLNELRLNEKKQEFPILKHLDEHYSFYLLLKEYRKTIKQYLSDV</sequence>